<accession>A0A7G9SD71</accession>
<organism evidence="5 6">
    <name type="scientific">Sphingomonas rhizophila</name>
    <dbReference type="NCBI Taxonomy" id="2071607"/>
    <lineage>
        <taxon>Bacteria</taxon>
        <taxon>Pseudomonadati</taxon>
        <taxon>Pseudomonadota</taxon>
        <taxon>Alphaproteobacteria</taxon>
        <taxon>Sphingomonadales</taxon>
        <taxon>Sphingomonadaceae</taxon>
        <taxon>Sphingomonas</taxon>
    </lineage>
</organism>
<proteinExistence type="inferred from homology"/>
<protein>
    <submittedName>
        <fullName evidence="5">GFA family protein</fullName>
    </submittedName>
</protein>
<evidence type="ECO:0000256" key="2">
    <source>
        <dbReference type="ARBA" id="ARBA00022723"/>
    </source>
</evidence>
<evidence type="ECO:0000259" key="4">
    <source>
        <dbReference type="PROSITE" id="PS51891"/>
    </source>
</evidence>
<evidence type="ECO:0000256" key="3">
    <source>
        <dbReference type="ARBA" id="ARBA00022833"/>
    </source>
</evidence>
<dbReference type="InterPro" id="IPR011057">
    <property type="entry name" value="Mss4-like_sf"/>
</dbReference>
<dbReference type="Gene3D" id="2.170.150.70">
    <property type="match status" value="1"/>
</dbReference>
<keyword evidence="3" id="KW-0862">Zinc</keyword>
<dbReference type="Pfam" id="PF04828">
    <property type="entry name" value="GFA"/>
    <property type="match status" value="1"/>
</dbReference>
<dbReference type="PANTHER" id="PTHR28620:SF1">
    <property type="entry name" value="CENP-V_GFA DOMAIN-CONTAINING PROTEIN"/>
    <property type="match status" value="1"/>
</dbReference>
<dbReference type="GO" id="GO:0016846">
    <property type="term" value="F:carbon-sulfur lyase activity"/>
    <property type="evidence" value="ECO:0007669"/>
    <property type="project" value="InterPro"/>
</dbReference>
<evidence type="ECO:0000256" key="1">
    <source>
        <dbReference type="ARBA" id="ARBA00005495"/>
    </source>
</evidence>
<dbReference type="KEGG" id="srhi:H9L12_04415"/>
<dbReference type="EMBL" id="CP060717">
    <property type="protein sequence ID" value="QNN65796.1"/>
    <property type="molecule type" value="Genomic_DNA"/>
</dbReference>
<dbReference type="PROSITE" id="PS51891">
    <property type="entry name" value="CENP_V_GFA"/>
    <property type="match status" value="1"/>
</dbReference>
<evidence type="ECO:0000313" key="5">
    <source>
        <dbReference type="EMBL" id="QNN65796.1"/>
    </source>
</evidence>
<keyword evidence="2" id="KW-0479">Metal-binding</keyword>
<comment type="similarity">
    <text evidence="1">Belongs to the Gfa family.</text>
</comment>
<dbReference type="RefSeq" id="WP_187542781.1">
    <property type="nucleotide sequence ID" value="NZ_CP060717.1"/>
</dbReference>
<dbReference type="GO" id="GO:0046872">
    <property type="term" value="F:metal ion binding"/>
    <property type="evidence" value="ECO:0007669"/>
    <property type="project" value="UniProtKB-KW"/>
</dbReference>
<dbReference type="SUPFAM" id="SSF51316">
    <property type="entry name" value="Mss4-like"/>
    <property type="match status" value="1"/>
</dbReference>
<dbReference type="InterPro" id="IPR052355">
    <property type="entry name" value="CENP-V-like"/>
</dbReference>
<sequence length="147" mass="15939">MDVTSSEPITLNGACHCGAVRFTATLPYGLATARRCNCSLCRMRGAVAVTALVDGGLTVTAGEEFLATYQFNTKVAEHHFCTSCGIYTHHKRRGNPNEYGVNVACLEGLSPFDFPEVTVNEGRVHPKDASAPDYDPVAGWLRFQANR</sequence>
<dbReference type="AlphaFoldDB" id="A0A7G9SD71"/>
<dbReference type="PANTHER" id="PTHR28620">
    <property type="entry name" value="CENTROMERE PROTEIN V"/>
    <property type="match status" value="1"/>
</dbReference>
<reference evidence="5 6" key="1">
    <citation type="submission" date="2020-08" db="EMBL/GenBank/DDBJ databases">
        <title>Genome sequence of Sphingomonas rhizophila KACC 19189T.</title>
        <authorList>
            <person name="Hyun D.-W."/>
            <person name="Bae J.-W."/>
        </authorList>
    </citation>
    <scope>NUCLEOTIDE SEQUENCE [LARGE SCALE GENOMIC DNA]</scope>
    <source>
        <strain evidence="5 6">KACC 19189</strain>
    </source>
</reference>
<keyword evidence="6" id="KW-1185">Reference proteome</keyword>
<evidence type="ECO:0000313" key="6">
    <source>
        <dbReference type="Proteomes" id="UP000515955"/>
    </source>
</evidence>
<dbReference type="Proteomes" id="UP000515955">
    <property type="component" value="Chromosome"/>
</dbReference>
<feature type="domain" description="CENP-V/GFA" evidence="4">
    <location>
        <begin position="11"/>
        <end position="135"/>
    </location>
</feature>
<name>A0A7G9SD71_9SPHN</name>
<dbReference type="InterPro" id="IPR006913">
    <property type="entry name" value="CENP-V/GFA"/>
</dbReference>
<gene>
    <name evidence="5" type="ORF">H9L12_04415</name>
</gene>